<dbReference type="InterPro" id="IPR005162">
    <property type="entry name" value="Retrotrans_gag_dom"/>
</dbReference>
<protein>
    <submittedName>
        <fullName evidence="2">Retrotransposon gag domain-containing protein</fullName>
    </submittedName>
</protein>
<dbReference type="HOGENOM" id="CLU_680318_0_0_1"/>
<evidence type="ECO:0000313" key="2">
    <source>
        <dbReference type="EnsemblMetazoa" id="RPRC000778-PA"/>
    </source>
</evidence>
<evidence type="ECO:0000313" key="3">
    <source>
        <dbReference type="Proteomes" id="UP000015103"/>
    </source>
</evidence>
<dbReference type="VEuPathDB" id="VectorBase:RPRC000778"/>
<dbReference type="Pfam" id="PF03732">
    <property type="entry name" value="Retrotrans_gag"/>
    <property type="match status" value="1"/>
</dbReference>
<dbReference type="EnsemblMetazoa" id="RPRC000778-RA">
    <property type="protein sequence ID" value="RPRC000778-PA"/>
    <property type="gene ID" value="RPRC000778"/>
</dbReference>
<dbReference type="Proteomes" id="UP000015103">
    <property type="component" value="Unassembled WGS sequence"/>
</dbReference>
<dbReference type="eggNOG" id="ENOG502SRFN">
    <property type="taxonomic scope" value="Eukaryota"/>
</dbReference>
<name>T1H9S4_RHOPR</name>
<accession>T1H9S4</accession>
<dbReference type="STRING" id="13249.T1H9S4"/>
<sequence length="423" mass="49258">MDTNRLSKEELTYELRIRGLAAESTVDEMRRKIRPLLRLEREGKAMLPVYETSTAEDLDICKGKINALEALITELDETASEHELRKIDTGLQHVTNRVNRVRPEDSNTEAWQLKRQLADKCAELWALCEERDPKVKQEVEETSSRPSGNMIELDRFGKILTAIRVQVAYITGDRGSPVARQLEDRLADLLSRLTLLSTEDEEEENVRLGYLEESMECLQEFGRRMTSGTAGKVERIDPCNEPVIKKIQVPLKDWGIKFSGDDQSVHAFLEAIEEMKSARNASDADLFNSAFDLFSGRALIWLKAIRRETSSWEEIVQEMRNEFEPLDYTERLWEEIRSRTQGEDEKIGFYVSVMRNYFHRLPQKPTENEVLRIVLRNLHPYYLERLGLQKISSLAELVEKGRRIEDNRWRIQMYRPPPLKKTL</sequence>
<dbReference type="AlphaFoldDB" id="T1H9S4"/>
<dbReference type="OMA" id="LEESMEC"/>
<keyword evidence="3" id="KW-1185">Reference proteome</keyword>
<dbReference type="EMBL" id="ACPB03022667">
    <property type="status" value="NOT_ANNOTATED_CDS"/>
    <property type="molecule type" value="Genomic_DNA"/>
</dbReference>
<evidence type="ECO:0000259" key="1">
    <source>
        <dbReference type="Pfam" id="PF03732"/>
    </source>
</evidence>
<dbReference type="InParanoid" id="T1H9S4"/>
<feature type="domain" description="Retrotransposon gag" evidence="1">
    <location>
        <begin position="293"/>
        <end position="376"/>
    </location>
</feature>
<proteinExistence type="predicted"/>
<organism evidence="2 3">
    <name type="scientific">Rhodnius prolixus</name>
    <name type="common">Triatomid bug</name>
    <dbReference type="NCBI Taxonomy" id="13249"/>
    <lineage>
        <taxon>Eukaryota</taxon>
        <taxon>Metazoa</taxon>
        <taxon>Ecdysozoa</taxon>
        <taxon>Arthropoda</taxon>
        <taxon>Hexapoda</taxon>
        <taxon>Insecta</taxon>
        <taxon>Pterygota</taxon>
        <taxon>Neoptera</taxon>
        <taxon>Paraneoptera</taxon>
        <taxon>Hemiptera</taxon>
        <taxon>Heteroptera</taxon>
        <taxon>Panheteroptera</taxon>
        <taxon>Cimicomorpha</taxon>
        <taxon>Reduviidae</taxon>
        <taxon>Triatominae</taxon>
        <taxon>Rhodnius</taxon>
    </lineage>
</organism>
<reference evidence="2" key="1">
    <citation type="submission" date="2015-05" db="UniProtKB">
        <authorList>
            <consortium name="EnsemblMetazoa"/>
        </authorList>
    </citation>
    <scope>IDENTIFICATION</scope>
</reference>